<dbReference type="Pfam" id="PF02743">
    <property type="entry name" value="dCache_1"/>
    <property type="match status" value="1"/>
</dbReference>
<evidence type="ECO:0000256" key="2">
    <source>
        <dbReference type="ARBA" id="ARBA00022475"/>
    </source>
</evidence>
<dbReference type="SMART" id="SM00304">
    <property type="entry name" value="HAMP"/>
    <property type="match status" value="1"/>
</dbReference>
<evidence type="ECO:0000259" key="8">
    <source>
        <dbReference type="PROSITE" id="PS50113"/>
    </source>
</evidence>
<dbReference type="InterPro" id="IPR035919">
    <property type="entry name" value="EAL_sf"/>
</dbReference>
<evidence type="ECO:0000256" key="5">
    <source>
        <dbReference type="ARBA" id="ARBA00023136"/>
    </source>
</evidence>
<dbReference type="PANTHER" id="PTHR33121">
    <property type="entry name" value="CYCLIC DI-GMP PHOSPHODIESTERASE PDEF"/>
    <property type="match status" value="1"/>
</dbReference>
<dbReference type="InterPro" id="IPR035965">
    <property type="entry name" value="PAS-like_dom_sf"/>
</dbReference>
<dbReference type="Gene3D" id="3.30.450.20">
    <property type="entry name" value="PAS domain"/>
    <property type="match status" value="2"/>
</dbReference>
<dbReference type="PANTHER" id="PTHR33121:SF70">
    <property type="entry name" value="SIGNALING PROTEIN YKOW"/>
    <property type="match status" value="1"/>
</dbReference>
<feature type="coiled-coil region" evidence="6">
    <location>
        <begin position="354"/>
        <end position="381"/>
    </location>
</feature>
<dbReference type="Pfam" id="PF00672">
    <property type="entry name" value="HAMP"/>
    <property type="match status" value="1"/>
</dbReference>
<dbReference type="NCBIfam" id="TIGR00229">
    <property type="entry name" value="sensory_box"/>
    <property type="match status" value="1"/>
</dbReference>
<dbReference type="SMART" id="SM00267">
    <property type="entry name" value="GGDEF"/>
    <property type="match status" value="1"/>
</dbReference>
<dbReference type="SMART" id="SM00052">
    <property type="entry name" value="EAL"/>
    <property type="match status" value="1"/>
</dbReference>
<evidence type="ECO:0000259" key="10">
    <source>
        <dbReference type="PROSITE" id="PS50885"/>
    </source>
</evidence>
<name>A0ABU9VWP8_9CLOT</name>
<feature type="domain" description="PAC" evidence="8">
    <location>
        <begin position="442"/>
        <end position="498"/>
    </location>
</feature>
<keyword evidence="4 7" id="KW-1133">Transmembrane helix</keyword>
<dbReference type="CDD" id="cd06225">
    <property type="entry name" value="HAMP"/>
    <property type="match status" value="1"/>
</dbReference>
<dbReference type="InterPro" id="IPR043128">
    <property type="entry name" value="Rev_trsase/Diguanyl_cyclase"/>
</dbReference>
<organism evidence="12 13">
    <name type="scientific">Anoxynatronum sibiricum</name>
    <dbReference type="NCBI Taxonomy" id="210623"/>
    <lineage>
        <taxon>Bacteria</taxon>
        <taxon>Bacillati</taxon>
        <taxon>Bacillota</taxon>
        <taxon>Clostridia</taxon>
        <taxon>Eubacteriales</taxon>
        <taxon>Clostridiaceae</taxon>
        <taxon>Anoxynatronum</taxon>
    </lineage>
</organism>
<keyword evidence="13" id="KW-1185">Reference proteome</keyword>
<dbReference type="Gene3D" id="6.10.340.10">
    <property type="match status" value="1"/>
</dbReference>
<dbReference type="InterPro" id="IPR000160">
    <property type="entry name" value="GGDEF_dom"/>
</dbReference>
<dbReference type="InterPro" id="IPR001633">
    <property type="entry name" value="EAL_dom"/>
</dbReference>
<reference evidence="12 13" key="1">
    <citation type="submission" date="2024-04" db="EMBL/GenBank/DDBJ databases">
        <title>Genome sequencing and metabolic network reconstruction of aminoacids and betaine degradation by Anoxynatronum sibiricum.</title>
        <authorList>
            <person name="Detkova E.N."/>
            <person name="Boltjanskaja Y.V."/>
            <person name="Mardanov A.V."/>
            <person name="Kevbrin V."/>
        </authorList>
    </citation>
    <scope>NUCLEOTIDE SEQUENCE [LARGE SCALE GENOMIC DNA]</scope>
    <source>
        <strain evidence="12 13">Z-7981</strain>
    </source>
</reference>
<dbReference type="NCBIfam" id="TIGR00254">
    <property type="entry name" value="GGDEF"/>
    <property type="match status" value="1"/>
</dbReference>
<dbReference type="SUPFAM" id="SSF141868">
    <property type="entry name" value="EAL domain-like"/>
    <property type="match status" value="1"/>
</dbReference>
<feature type="domain" description="EAL" evidence="9">
    <location>
        <begin position="669"/>
        <end position="924"/>
    </location>
</feature>
<evidence type="ECO:0000259" key="11">
    <source>
        <dbReference type="PROSITE" id="PS50887"/>
    </source>
</evidence>
<dbReference type="InterPro" id="IPR033479">
    <property type="entry name" value="dCache_1"/>
</dbReference>
<evidence type="ECO:0000259" key="9">
    <source>
        <dbReference type="PROSITE" id="PS50883"/>
    </source>
</evidence>
<evidence type="ECO:0000256" key="3">
    <source>
        <dbReference type="ARBA" id="ARBA00022692"/>
    </source>
</evidence>
<comment type="caution">
    <text evidence="12">The sequence shown here is derived from an EMBL/GenBank/DDBJ whole genome shotgun (WGS) entry which is preliminary data.</text>
</comment>
<dbReference type="Gene3D" id="3.20.20.450">
    <property type="entry name" value="EAL domain"/>
    <property type="match status" value="1"/>
</dbReference>
<protein>
    <submittedName>
        <fullName evidence="12">EAL domain-containing protein</fullName>
    </submittedName>
</protein>
<dbReference type="CDD" id="cd12914">
    <property type="entry name" value="PDC1_DGC_like"/>
    <property type="match status" value="1"/>
</dbReference>
<feature type="transmembrane region" description="Helical" evidence="7">
    <location>
        <begin position="6"/>
        <end position="28"/>
    </location>
</feature>
<dbReference type="EMBL" id="JBCITM010000018">
    <property type="protein sequence ID" value="MEN1761587.1"/>
    <property type="molecule type" value="Genomic_DNA"/>
</dbReference>
<dbReference type="InterPro" id="IPR003660">
    <property type="entry name" value="HAMP_dom"/>
</dbReference>
<keyword evidence="6" id="KW-0175">Coiled coil</keyword>
<dbReference type="CDD" id="cd01948">
    <property type="entry name" value="EAL"/>
    <property type="match status" value="1"/>
</dbReference>
<keyword evidence="2" id="KW-1003">Cell membrane</keyword>
<dbReference type="PROSITE" id="PS50113">
    <property type="entry name" value="PAC"/>
    <property type="match status" value="1"/>
</dbReference>
<dbReference type="PROSITE" id="PS50885">
    <property type="entry name" value="HAMP"/>
    <property type="match status" value="1"/>
</dbReference>
<comment type="subcellular location">
    <subcellularLocation>
        <location evidence="1">Cell membrane</location>
        <topology evidence="1">Multi-pass membrane protein</topology>
    </subcellularLocation>
</comment>
<dbReference type="PROSITE" id="PS50887">
    <property type="entry name" value="GGDEF"/>
    <property type="match status" value="1"/>
</dbReference>
<evidence type="ECO:0000313" key="13">
    <source>
        <dbReference type="Proteomes" id="UP001407405"/>
    </source>
</evidence>
<dbReference type="InterPro" id="IPR029787">
    <property type="entry name" value="Nucleotide_cyclase"/>
</dbReference>
<dbReference type="Pfam" id="PF00563">
    <property type="entry name" value="EAL"/>
    <property type="match status" value="1"/>
</dbReference>
<dbReference type="InterPro" id="IPR000700">
    <property type="entry name" value="PAS-assoc_C"/>
</dbReference>
<accession>A0ABU9VWP8</accession>
<evidence type="ECO:0000256" key="7">
    <source>
        <dbReference type="SAM" id="Phobius"/>
    </source>
</evidence>
<evidence type="ECO:0000256" key="6">
    <source>
        <dbReference type="SAM" id="Coils"/>
    </source>
</evidence>
<keyword evidence="3 7" id="KW-0812">Transmembrane</keyword>
<dbReference type="Gene3D" id="3.30.70.270">
    <property type="match status" value="1"/>
</dbReference>
<feature type="domain" description="GGDEF" evidence="11">
    <location>
        <begin position="530"/>
        <end position="660"/>
    </location>
</feature>
<dbReference type="Proteomes" id="UP001407405">
    <property type="component" value="Unassembled WGS sequence"/>
</dbReference>
<dbReference type="InterPro" id="IPR050706">
    <property type="entry name" value="Cyclic-di-GMP_PDE-like"/>
</dbReference>
<proteinExistence type="predicted"/>
<gene>
    <name evidence="12" type="ORF">AAIG11_13950</name>
</gene>
<dbReference type="CDD" id="cd01949">
    <property type="entry name" value="GGDEF"/>
    <property type="match status" value="1"/>
</dbReference>
<evidence type="ECO:0000256" key="1">
    <source>
        <dbReference type="ARBA" id="ARBA00004651"/>
    </source>
</evidence>
<keyword evidence="5 7" id="KW-0472">Membrane</keyword>
<evidence type="ECO:0000313" key="12">
    <source>
        <dbReference type="EMBL" id="MEN1761587.1"/>
    </source>
</evidence>
<dbReference type="InterPro" id="IPR000014">
    <property type="entry name" value="PAS"/>
</dbReference>
<dbReference type="RefSeq" id="WP_343186875.1">
    <property type="nucleotide sequence ID" value="NZ_JBCITM010000018.1"/>
</dbReference>
<feature type="domain" description="HAMP" evidence="10">
    <location>
        <begin position="314"/>
        <end position="366"/>
    </location>
</feature>
<dbReference type="SUPFAM" id="SSF55073">
    <property type="entry name" value="Nucleotide cyclase"/>
    <property type="match status" value="1"/>
</dbReference>
<evidence type="ECO:0000256" key="4">
    <source>
        <dbReference type="ARBA" id="ARBA00022989"/>
    </source>
</evidence>
<dbReference type="SUPFAM" id="SSF158472">
    <property type="entry name" value="HAMP domain-like"/>
    <property type="match status" value="1"/>
</dbReference>
<dbReference type="Pfam" id="PF00990">
    <property type="entry name" value="GGDEF"/>
    <property type="match status" value="1"/>
</dbReference>
<dbReference type="SUPFAM" id="SSF55785">
    <property type="entry name" value="PYP-like sensor domain (PAS domain)"/>
    <property type="match status" value="1"/>
</dbReference>
<dbReference type="PROSITE" id="PS50883">
    <property type="entry name" value="EAL"/>
    <property type="match status" value="1"/>
</dbReference>
<sequence>MIRKKMPIIVLLLVSLPVFFLTTLYYLYISDELINSNKERMKQVLDITVSNYESFFAERKQEVVYLSKNELVQELFYRYDLLEENDSINFRMDNVQLNAFFNEVNENQQYIRDLFVLSPYGMVLSSTAPESLWIDLSDRQYFLDAMNGITTISNLLVDRIRNESVIFIATPVKRTESDEVIGVMAEIIDMKIKSDQLRQLIDPGIGDAYLINNKSEIVFHTDKNLIGSLPSNDGIREYFLSDGMKTSEGSMLISEGTQKMFFTYKSINNTDWKLVIEQDMGIITASAYRSLGYMVVLSLVLLTIAFTVAIRFTYGITRPLTQLADVMKSATNGDLSARSTYISSNELGQLSMDLNFMLNKLETSQNELKDIQEKYSLAINNSRDIIWEWDYSKNHFFASENWTKLTGKKSFKEEVDQIVFEEILTDLDKKRISQLVNQLLKDEIELLIMDFEYQMDNGQKKWFTIKASILKEKGETIKISGTLVDNTLKKQSEEKIWRLAYTNQITNVPNKLAFIERIESIKSDSNGSLKKFLVLIIDIYNLKQINNLFGHDVGDQILKELANRLHSQYSDCYHLSGDEFAVLIVDEPEEDFIVKEIIHIFSMIHTPMLIQNRTFEISAYIGISRYPENGNSATELIQNADTALYHAKSLGKSNYSFFDSLMTEKIVKKAEIEGILKRAVQDGLISMHFQPLYATKSKKLVGFEALMRIQLENGHFIPPSDFIHVAEETGDILELGEWALEYVFKKQVEWIAKGYVVEKISLNVSSVQLNQKGFLDAVKRITKKYGINPRGICFEITESVMMNAMDQTISDLQILREMGFEIAIDDFGTGYSSFNYLNKLPIDYLKVDKCFIDQIAFNFKDKHLLKQIIEIAQQVMELKIIAEGVESKEQYDILCDFDCDTIQGYYFSRPLSADKCDELLGAVSST</sequence>